<evidence type="ECO:0000256" key="1">
    <source>
        <dbReference type="ARBA" id="ARBA00011738"/>
    </source>
</evidence>
<proteinExistence type="inferred from homology"/>
<keyword evidence="6" id="KW-0378">Hydrolase</keyword>
<dbReference type="InterPro" id="IPR007247">
    <property type="entry name" value="Ureidogly_lyase"/>
</dbReference>
<dbReference type="InterPro" id="IPR023525">
    <property type="entry name" value="Ureidogly_lyase_bac"/>
</dbReference>
<dbReference type="Gene3D" id="2.60.120.480">
    <property type="entry name" value="Ureidoglycolate hydrolase"/>
    <property type="match status" value="1"/>
</dbReference>
<evidence type="ECO:0000256" key="3">
    <source>
        <dbReference type="ARBA" id="ARBA00023239"/>
    </source>
</evidence>
<dbReference type="NCBIfam" id="NF009932">
    <property type="entry name" value="PRK13395.1"/>
    <property type="match status" value="1"/>
</dbReference>
<dbReference type="InterPro" id="IPR047233">
    <property type="entry name" value="UAH_cupin"/>
</dbReference>
<comment type="catalytic activity">
    <reaction evidence="4 5">
        <text>(S)-ureidoglycolate = urea + glyoxylate</text>
        <dbReference type="Rhea" id="RHEA:11304"/>
        <dbReference type="ChEBI" id="CHEBI:16199"/>
        <dbReference type="ChEBI" id="CHEBI:36655"/>
        <dbReference type="ChEBI" id="CHEBI:57296"/>
        <dbReference type="EC" id="4.3.2.3"/>
    </reaction>
</comment>
<sequence length="173" mass="19448">MPKVSERLPPHLDIRRLSRSAFAPFGEVIEADPASMRLINGGTTERFHALAATEATGEGARVIINLFRGQPRNFPYEVTMMERHPFGSQSFSPVSGRPFLVVVSEDENGRPGRPQVFLARGDQGVNYRRNVWHHPLMALGQASDFLVVDRDGPDNNLEEYFFETPYIIKEPAP</sequence>
<keyword evidence="3 5" id="KW-0456">Lyase</keyword>
<evidence type="ECO:0000256" key="2">
    <source>
        <dbReference type="ARBA" id="ARBA00022631"/>
    </source>
</evidence>
<comment type="cofactor">
    <cofactor evidence="5">
        <name>Ni(2+)</name>
        <dbReference type="ChEBI" id="CHEBI:49786"/>
    </cofactor>
</comment>
<keyword evidence="2 5" id="KW-0659">Purine metabolism</keyword>
<dbReference type="CDD" id="cd20298">
    <property type="entry name" value="cupin_UAH"/>
    <property type="match status" value="1"/>
</dbReference>
<dbReference type="PANTHER" id="PTHR21221">
    <property type="entry name" value="UREIDOGLYCOLATE HYDROLASE"/>
    <property type="match status" value="1"/>
</dbReference>
<dbReference type="GO" id="GO:0006145">
    <property type="term" value="P:purine nucleobase catabolic process"/>
    <property type="evidence" value="ECO:0007669"/>
    <property type="project" value="UniProtKB-UniRule"/>
</dbReference>
<organism evidence="6 7">
    <name type="scientific">Rhizobium leguminosarum</name>
    <dbReference type="NCBI Taxonomy" id="384"/>
    <lineage>
        <taxon>Bacteria</taxon>
        <taxon>Pseudomonadati</taxon>
        <taxon>Pseudomonadota</taxon>
        <taxon>Alphaproteobacteria</taxon>
        <taxon>Hyphomicrobiales</taxon>
        <taxon>Rhizobiaceae</taxon>
        <taxon>Rhizobium/Agrobacterium group</taxon>
        <taxon>Rhizobium</taxon>
    </lineage>
</organism>
<evidence type="ECO:0000313" key="7">
    <source>
        <dbReference type="Proteomes" id="UP000092691"/>
    </source>
</evidence>
<dbReference type="OrthoDB" id="9804602at2"/>
<dbReference type="Pfam" id="PF04115">
    <property type="entry name" value="Ureidogly_lyase"/>
    <property type="match status" value="1"/>
</dbReference>
<gene>
    <name evidence="5" type="primary">allA</name>
    <name evidence="6" type="ORF">BA011_13945</name>
</gene>
<dbReference type="SUPFAM" id="SSF51182">
    <property type="entry name" value="RmlC-like cupins"/>
    <property type="match status" value="1"/>
</dbReference>
<dbReference type="InterPro" id="IPR024060">
    <property type="entry name" value="Ureidoglycolate_lyase_dom_sf"/>
</dbReference>
<dbReference type="GO" id="GO:0000256">
    <property type="term" value="P:allantoin catabolic process"/>
    <property type="evidence" value="ECO:0007669"/>
    <property type="project" value="UniProtKB-UniRule"/>
</dbReference>
<dbReference type="InterPro" id="IPR011051">
    <property type="entry name" value="RmlC_Cupin_sf"/>
</dbReference>
<dbReference type="UniPathway" id="UPA00395"/>
<comment type="pathway">
    <text evidence="5">Nitrogen metabolism; (S)-allantoin degradation.</text>
</comment>
<name>A0A1B1CAB0_RHILE</name>
<dbReference type="AlphaFoldDB" id="A0A1B1CAB0"/>
<comment type="function">
    <text evidence="5">Catalyzes the catabolism of the allantoin degradation intermediate (S)-ureidoglycolate, generating urea and glyoxylate. Involved in the utilization of allantoin as nitrogen source.</text>
</comment>
<protein>
    <recommendedName>
        <fullName evidence="5">Ureidoglycolate lyase</fullName>
        <ecNumber evidence="5">4.3.2.3</ecNumber>
    </recommendedName>
    <alternativeName>
        <fullName evidence="5">Ureidoglycolatase</fullName>
    </alternativeName>
</protein>
<evidence type="ECO:0000256" key="5">
    <source>
        <dbReference type="HAMAP-Rule" id="MF_00616"/>
    </source>
</evidence>
<dbReference type="GO" id="GO:0050385">
    <property type="term" value="F:ureidoglycolate lyase activity"/>
    <property type="evidence" value="ECO:0007669"/>
    <property type="project" value="UniProtKB-UniRule"/>
</dbReference>
<dbReference type="PIRSF" id="PIRSF017306">
    <property type="entry name" value="Ureidogly_hydro"/>
    <property type="match status" value="1"/>
</dbReference>
<reference evidence="6 7" key="1">
    <citation type="submission" date="2016-06" db="EMBL/GenBank/DDBJ databases">
        <title>Microsymbionts genomes from the relict species Vavilovia formosa.</title>
        <authorList>
            <person name="Chirak E."/>
            <person name="Kimeklis A."/>
            <person name="Andronov E."/>
        </authorList>
    </citation>
    <scope>NUCLEOTIDE SEQUENCE [LARGE SCALE GENOMIC DNA]</scope>
    <source>
        <strain evidence="6 7">Vaf10</strain>
    </source>
</reference>
<dbReference type="RefSeq" id="WP_065280910.1">
    <property type="nucleotide sequence ID" value="NZ_CP016286.1"/>
</dbReference>
<evidence type="ECO:0000313" key="6">
    <source>
        <dbReference type="EMBL" id="ANP86722.1"/>
    </source>
</evidence>
<dbReference type="EC" id="4.3.2.3" evidence="5"/>
<dbReference type="PANTHER" id="PTHR21221:SF1">
    <property type="entry name" value="UREIDOGLYCOLATE LYASE"/>
    <property type="match status" value="1"/>
</dbReference>
<dbReference type="Proteomes" id="UP000092691">
    <property type="component" value="Chromosome"/>
</dbReference>
<dbReference type="EMBL" id="CP016286">
    <property type="protein sequence ID" value="ANP86722.1"/>
    <property type="molecule type" value="Genomic_DNA"/>
</dbReference>
<comment type="similarity">
    <text evidence="5">Belongs to the ureidoglycolate lyase family.</text>
</comment>
<evidence type="ECO:0000256" key="4">
    <source>
        <dbReference type="ARBA" id="ARBA00047684"/>
    </source>
</evidence>
<dbReference type="NCBIfam" id="NF002951">
    <property type="entry name" value="PRK03606.2-2"/>
    <property type="match status" value="1"/>
</dbReference>
<comment type="subunit">
    <text evidence="1 5">Homodimer.</text>
</comment>
<dbReference type="HAMAP" id="MF_00616">
    <property type="entry name" value="Ureidogly_lyase"/>
    <property type="match status" value="1"/>
</dbReference>
<accession>A0A1B1CAB0</accession>
<dbReference type="GO" id="GO:0004848">
    <property type="term" value="F:ureidoglycolate hydrolase activity"/>
    <property type="evidence" value="ECO:0007669"/>
    <property type="project" value="InterPro"/>
</dbReference>